<sequence>MKTAIVYLSKYGTTKKVAGMIKERLMDDDVTMIDLSVDISPDLSSYERIIVGSSVYVGSAKKKFREFCLKNHVSLFAVKEVGLFLCGMEPDEIKQKEEMVRSFPEELLRHSKARGFMGGEIQFEKMNMLEKFAVKKIMKTTSSVSNINEQEIDHFVQKMLS</sequence>
<dbReference type="InterPro" id="IPR026816">
    <property type="entry name" value="Flavodoxin_dom"/>
</dbReference>
<proteinExistence type="predicted"/>
<dbReference type="InterPro" id="IPR029039">
    <property type="entry name" value="Flavoprotein-like_sf"/>
</dbReference>
<dbReference type="GO" id="GO:0010181">
    <property type="term" value="F:FMN binding"/>
    <property type="evidence" value="ECO:0007669"/>
    <property type="project" value="InterPro"/>
</dbReference>
<dbReference type="InterPro" id="IPR001226">
    <property type="entry name" value="Flavodoxin_CS"/>
</dbReference>
<dbReference type="PANTHER" id="PTHR38030:SF2">
    <property type="entry name" value="PROTOPORPHYRINOGEN IX DEHYDROGENASE [QUINONE]"/>
    <property type="match status" value="1"/>
</dbReference>
<gene>
    <name evidence="3" type="ORF">SAMN05444405_106119</name>
</gene>
<accession>A0A1M5A1B7</accession>
<evidence type="ECO:0000256" key="1">
    <source>
        <dbReference type="ARBA" id="ARBA00001917"/>
    </source>
</evidence>
<protein>
    <submittedName>
        <fullName evidence="3">Menaquinone-dependent protoporphyrinogen oxidase</fullName>
    </submittedName>
</protein>
<dbReference type="RefSeq" id="WP_073400744.1">
    <property type="nucleotide sequence ID" value="NZ_FQTV01000006.1"/>
</dbReference>
<comment type="cofactor">
    <cofactor evidence="1">
        <name>FMN</name>
        <dbReference type="ChEBI" id="CHEBI:58210"/>
    </cofactor>
</comment>
<dbReference type="GO" id="GO:0006783">
    <property type="term" value="P:heme biosynthetic process"/>
    <property type="evidence" value="ECO:0007669"/>
    <property type="project" value="TreeGrafter"/>
</dbReference>
<dbReference type="GO" id="GO:0009055">
    <property type="term" value="F:electron transfer activity"/>
    <property type="evidence" value="ECO:0007669"/>
    <property type="project" value="InterPro"/>
</dbReference>
<dbReference type="Proteomes" id="UP000184509">
    <property type="component" value="Unassembled WGS sequence"/>
</dbReference>
<organism evidence="3 4">
    <name type="scientific">Bacteroides luti</name>
    <dbReference type="NCBI Taxonomy" id="1297750"/>
    <lineage>
        <taxon>Bacteria</taxon>
        <taxon>Pseudomonadati</taxon>
        <taxon>Bacteroidota</taxon>
        <taxon>Bacteroidia</taxon>
        <taxon>Bacteroidales</taxon>
        <taxon>Bacteroidaceae</taxon>
        <taxon>Bacteroides</taxon>
    </lineage>
</organism>
<dbReference type="STRING" id="1297750.SAMN05444405_106119"/>
<dbReference type="PANTHER" id="PTHR38030">
    <property type="entry name" value="PROTOPORPHYRINOGEN IX DEHYDROGENASE [MENAQUINONE]"/>
    <property type="match status" value="1"/>
</dbReference>
<feature type="domain" description="Flavodoxin" evidence="2">
    <location>
        <begin position="5"/>
        <end position="142"/>
    </location>
</feature>
<keyword evidence="4" id="KW-1185">Reference proteome</keyword>
<evidence type="ECO:0000313" key="4">
    <source>
        <dbReference type="Proteomes" id="UP000184509"/>
    </source>
</evidence>
<evidence type="ECO:0000313" key="3">
    <source>
        <dbReference type="EMBL" id="SHF24140.1"/>
    </source>
</evidence>
<dbReference type="Gene3D" id="3.40.50.360">
    <property type="match status" value="1"/>
</dbReference>
<dbReference type="AlphaFoldDB" id="A0A1M5A1B7"/>
<dbReference type="Pfam" id="PF12724">
    <property type="entry name" value="Flavodoxin_5"/>
    <property type="match status" value="1"/>
</dbReference>
<reference evidence="3 4" key="1">
    <citation type="submission" date="2016-11" db="EMBL/GenBank/DDBJ databases">
        <authorList>
            <person name="Jaros S."/>
            <person name="Januszkiewicz K."/>
            <person name="Wedrychowicz H."/>
        </authorList>
    </citation>
    <scope>NUCLEOTIDE SEQUENCE [LARGE SCALE GENOMIC DNA]</scope>
    <source>
        <strain evidence="3 4">DSM 26991</strain>
    </source>
</reference>
<dbReference type="EMBL" id="FQTV01000006">
    <property type="protein sequence ID" value="SHF24140.1"/>
    <property type="molecule type" value="Genomic_DNA"/>
</dbReference>
<dbReference type="GO" id="GO:0070819">
    <property type="term" value="F:menaquinone-dependent protoporphyrinogen oxidase activity"/>
    <property type="evidence" value="ECO:0007669"/>
    <property type="project" value="TreeGrafter"/>
</dbReference>
<dbReference type="OrthoDB" id="2146857at2"/>
<dbReference type="PROSITE" id="PS00201">
    <property type="entry name" value="FLAVODOXIN"/>
    <property type="match status" value="1"/>
</dbReference>
<dbReference type="SUPFAM" id="SSF52218">
    <property type="entry name" value="Flavoproteins"/>
    <property type="match status" value="1"/>
</dbReference>
<dbReference type="InterPro" id="IPR052200">
    <property type="entry name" value="Protoporphyrinogen_IX_DH"/>
</dbReference>
<evidence type="ECO:0000259" key="2">
    <source>
        <dbReference type="Pfam" id="PF12724"/>
    </source>
</evidence>
<name>A0A1M5A1B7_9BACE</name>